<sequence length="293" mass="31919">MEHRHVTLSRTPTVLIVLLVVVLAVVVLVTQWSDRDEGDWHSIPQDLAGAGSTTSAPASAPAETQPATQTSQPWLPPRFTQRQGDRDRMARVIGVYGLKDKAILQAMAAVPRHEFVPASLQRSAYRDSPLPIGFGQTISQPYIVAEMTRQLQLKPTSRVLEIGTGSGYQAAVLTELTPHVYTIEIIKPLADAAAKRLKRLGYTTVRTKHGDGYHGWPDAGPFDAIIVTAAAGQIPPPLLRQLAPGGRMIIPIGGRFATQSLMLVEKRADGKVRSRSLMAVRFVPFVRKDVSAD</sequence>
<comment type="caution">
    <text evidence="10">The sequence shown here is derived from an EMBL/GenBank/DDBJ whole genome shotgun (WGS) entry which is preliminary data.</text>
</comment>
<keyword evidence="7" id="KW-0949">S-adenosyl-L-methionine</keyword>
<evidence type="ECO:0000256" key="7">
    <source>
        <dbReference type="ARBA" id="ARBA00022691"/>
    </source>
</evidence>
<dbReference type="SUPFAM" id="SSF53335">
    <property type="entry name" value="S-adenosyl-L-methionine-dependent methyltransferases"/>
    <property type="match status" value="1"/>
</dbReference>
<dbReference type="GO" id="GO:0032259">
    <property type="term" value="P:methylation"/>
    <property type="evidence" value="ECO:0007669"/>
    <property type="project" value="UniProtKB-KW"/>
</dbReference>
<evidence type="ECO:0000256" key="8">
    <source>
        <dbReference type="SAM" id="MobiDB-lite"/>
    </source>
</evidence>
<keyword evidence="9" id="KW-0812">Transmembrane</keyword>
<dbReference type="InterPro" id="IPR029063">
    <property type="entry name" value="SAM-dependent_MTases_sf"/>
</dbReference>
<keyword evidence="9" id="KW-1133">Transmembrane helix</keyword>
<dbReference type="FunFam" id="3.40.50.150:FF:000010">
    <property type="entry name" value="Protein-L-isoaspartate O-methyltransferase"/>
    <property type="match status" value="1"/>
</dbReference>
<dbReference type="InterPro" id="IPR000682">
    <property type="entry name" value="PCMT"/>
</dbReference>
<comment type="similarity">
    <text evidence="2">Belongs to the methyltransferase superfamily. L-isoaspartyl/D-aspartyl protein methyltransferase family.</text>
</comment>
<evidence type="ECO:0000256" key="9">
    <source>
        <dbReference type="SAM" id="Phobius"/>
    </source>
</evidence>
<dbReference type="CDD" id="cd02440">
    <property type="entry name" value="AdoMet_MTases"/>
    <property type="match status" value="1"/>
</dbReference>
<dbReference type="Gene3D" id="3.40.50.150">
    <property type="entry name" value="Vaccinia Virus protein VP39"/>
    <property type="match status" value="1"/>
</dbReference>
<dbReference type="PROSITE" id="PS01279">
    <property type="entry name" value="PCMT"/>
    <property type="match status" value="1"/>
</dbReference>
<keyword evidence="6" id="KW-0808">Transferase</keyword>
<organism evidence="10">
    <name type="scientific">marine sediment metagenome</name>
    <dbReference type="NCBI Taxonomy" id="412755"/>
    <lineage>
        <taxon>unclassified sequences</taxon>
        <taxon>metagenomes</taxon>
        <taxon>ecological metagenomes</taxon>
    </lineage>
</organism>
<keyword evidence="5" id="KW-0489">Methyltransferase</keyword>
<comment type="subcellular location">
    <subcellularLocation>
        <location evidence="1">Cytoplasm</location>
    </subcellularLocation>
</comment>
<evidence type="ECO:0000256" key="5">
    <source>
        <dbReference type="ARBA" id="ARBA00022603"/>
    </source>
</evidence>
<dbReference type="GO" id="GO:0004719">
    <property type="term" value="F:protein-L-isoaspartate (D-aspartate) O-methyltransferase activity"/>
    <property type="evidence" value="ECO:0007669"/>
    <property type="project" value="UniProtKB-EC"/>
</dbReference>
<dbReference type="Pfam" id="PF01135">
    <property type="entry name" value="PCMT"/>
    <property type="match status" value="1"/>
</dbReference>
<evidence type="ECO:0000256" key="6">
    <source>
        <dbReference type="ARBA" id="ARBA00022679"/>
    </source>
</evidence>
<dbReference type="EC" id="2.1.1.77" evidence="3"/>
<dbReference type="GO" id="GO:0005737">
    <property type="term" value="C:cytoplasm"/>
    <property type="evidence" value="ECO:0007669"/>
    <property type="project" value="UniProtKB-SubCell"/>
</dbReference>
<evidence type="ECO:0000256" key="1">
    <source>
        <dbReference type="ARBA" id="ARBA00004496"/>
    </source>
</evidence>
<name>A0A0F9UYY8_9ZZZZ</name>
<accession>A0A0F9UYY8</accession>
<feature type="transmembrane region" description="Helical" evidence="9">
    <location>
        <begin position="12"/>
        <end position="32"/>
    </location>
</feature>
<dbReference type="PANTHER" id="PTHR11579:SF0">
    <property type="entry name" value="PROTEIN-L-ISOASPARTATE(D-ASPARTATE) O-METHYLTRANSFERASE"/>
    <property type="match status" value="1"/>
</dbReference>
<dbReference type="PANTHER" id="PTHR11579">
    <property type="entry name" value="PROTEIN-L-ISOASPARTATE O-METHYLTRANSFERASE"/>
    <property type="match status" value="1"/>
</dbReference>
<reference evidence="10" key="1">
    <citation type="journal article" date="2015" name="Nature">
        <title>Complex archaea that bridge the gap between prokaryotes and eukaryotes.</title>
        <authorList>
            <person name="Spang A."/>
            <person name="Saw J.H."/>
            <person name="Jorgensen S.L."/>
            <person name="Zaremba-Niedzwiedzka K."/>
            <person name="Martijn J."/>
            <person name="Lind A.E."/>
            <person name="van Eijk R."/>
            <person name="Schleper C."/>
            <person name="Guy L."/>
            <person name="Ettema T.J."/>
        </authorList>
    </citation>
    <scope>NUCLEOTIDE SEQUENCE</scope>
</reference>
<keyword evidence="4" id="KW-0963">Cytoplasm</keyword>
<evidence type="ECO:0000313" key="10">
    <source>
        <dbReference type="EMBL" id="KKN92757.1"/>
    </source>
</evidence>
<dbReference type="EMBL" id="LAZR01000092">
    <property type="protein sequence ID" value="KKN92757.1"/>
    <property type="molecule type" value="Genomic_DNA"/>
</dbReference>
<keyword evidence="9" id="KW-0472">Membrane</keyword>
<evidence type="ECO:0000256" key="2">
    <source>
        <dbReference type="ARBA" id="ARBA00005369"/>
    </source>
</evidence>
<protein>
    <recommendedName>
        <fullName evidence="3">protein-L-isoaspartate(D-aspartate) O-methyltransferase</fullName>
        <ecNumber evidence="3">2.1.1.77</ecNumber>
    </recommendedName>
</protein>
<dbReference type="HAMAP" id="MF_00090">
    <property type="entry name" value="PIMT"/>
    <property type="match status" value="1"/>
</dbReference>
<dbReference type="NCBIfam" id="TIGR00080">
    <property type="entry name" value="pimt"/>
    <property type="match status" value="1"/>
</dbReference>
<evidence type="ECO:0000256" key="3">
    <source>
        <dbReference type="ARBA" id="ARBA00011890"/>
    </source>
</evidence>
<proteinExistence type="inferred from homology"/>
<gene>
    <name evidence="10" type="ORF">LCGC14_0205000</name>
</gene>
<dbReference type="NCBIfam" id="NF001453">
    <property type="entry name" value="PRK00312.1"/>
    <property type="match status" value="1"/>
</dbReference>
<feature type="compositionally biased region" description="Low complexity" evidence="8">
    <location>
        <begin position="48"/>
        <end position="73"/>
    </location>
</feature>
<dbReference type="AlphaFoldDB" id="A0A0F9UYY8"/>
<feature type="region of interest" description="Disordered" evidence="8">
    <location>
        <begin position="40"/>
        <end position="85"/>
    </location>
</feature>
<evidence type="ECO:0000256" key="4">
    <source>
        <dbReference type="ARBA" id="ARBA00022490"/>
    </source>
</evidence>